<proteinExistence type="predicted"/>
<dbReference type="InterPro" id="IPR037523">
    <property type="entry name" value="VOC_core"/>
</dbReference>
<protein>
    <submittedName>
        <fullName evidence="2">VOC family protein</fullName>
    </submittedName>
</protein>
<keyword evidence="3" id="KW-1185">Reference proteome</keyword>
<dbReference type="EMBL" id="JAEANY010000004">
    <property type="protein sequence ID" value="MBH5323485.1"/>
    <property type="molecule type" value="Genomic_DNA"/>
</dbReference>
<evidence type="ECO:0000313" key="3">
    <source>
        <dbReference type="Proteomes" id="UP000602442"/>
    </source>
</evidence>
<dbReference type="InterPro" id="IPR029068">
    <property type="entry name" value="Glyas_Bleomycin-R_OHBP_Dase"/>
</dbReference>
<dbReference type="PROSITE" id="PS51819">
    <property type="entry name" value="VOC"/>
    <property type="match status" value="2"/>
</dbReference>
<sequence>MSHVQALGYLGFGVSDLEAWRDYAMNFLGLQAVEREDGSVDLRLDEYASRIRLIPDGPDDIAYVGWEVADAAALAALKSNLEDSGIEVADGSEDLAADRYVQALITFNDLDGMRCEAYYGPRQRTEQPFQSPLGVRFKTGRQGLGHIVLNSSDAKAAEKWYIDVLGLKLSDYIYAQAPSGESLSFAFLRCNARHHSLALFQLPYPKKLQHFMLEVESVDDVGRALYRAEERKTHISLTLGRHSNDEMLSAYYQTPSGFDVEYGWGGLEVDDESWHVLTHDAPSAWGHRFQIPSM</sequence>
<dbReference type="CDD" id="cd07237">
    <property type="entry name" value="BphC1-RGP6_C_like"/>
    <property type="match status" value="1"/>
</dbReference>
<gene>
    <name evidence="2" type="ORF">I5L03_12920</name>
</gene>
<evidence type="ECO:0000259" key="1">
    <source>
        <dbReference type="PROSITE" id="PS51819"/>
    </source>
</evidence>
<dbReference type="RefSeq" id="WP_197922433.1">
    <property type="nucleotide sequence ID" value="NZ_CAWPTA010000009.1"/>
</dbReference>
<dbReference type="Pfam" id="PF00903">
    <property type="entry name" value="Glyoxalase"/>
    <property type="match status" value="1"/>
</dbReference>
<dbReference type="Gene3D" id="3.10.180.10">
    <property type="entry name" value="2,3-Dihydroxybiphenyl 1,2-Dioxygenase, domain 1"/>
    <property type="match status" value="2"/>
</dbReference>
<dbReference type="Proteomes" id="UP000602442">
    <property type="component" value="Unassembled WGS sequence"/>
</dbReference>
<feature type="domain" description="VOC" evidence="1">
    <location>
        <begin position="143"/>
        <end position="265"/>
    </location>
</feature>
<name>A0ABS0N6V0_9SPHN</name>
<reference evidence="2 3" key="1">
    <citation type="submission" date="2020-11" db="EMBL/GenBank/DDBJ databases">
        <title>Erythrobacter sediminis sp. nov., a marine bacterium from a tidal flat of Garorim Bay.</title>
        <authorList>
            <person name="Kim D."/>
            <person name="Yoo Y."/>
            <person name="Kim J.-J."/>
        </authorList>
    </citation>
    <scope>NUCLEOTIDE SEQUENCE [LARGE SCALE GENOMIC DNA]</scope>
    <source>
        <strain evidence="2 3">JGD-13</strain>
    </source>
</reference>
<accession>A0ABS0N6V0</accession>
<dbReference type="CDD" id="cd07252">
    <property type="entry name" value="BphC1-RGP6_N_like"/>
    <property type="match status" value="1"/>
</dbReference>
<dbReference type="Pfam" id="PF22632">
    <property type="entry name" value="BphC_D1"/>
    <property type="match status" value="1"/>
</dbReference>
<evidence type="ECO:0000313" key="2">
    <source>
        <dbReference type="EMBL" id="MBH5323485.1"/>
    </source>
</evidence>
<feature type="domain" description="VOC" evidence="1">
    <location>
        <begin position="6"/>
        <end position="120"/>
    </location>
</feature>
<dbReference type="SUPFAM" id="SSF54593">
    <property type="entry name" value="Glyoxalase/Bleomycin resistance protein/Dihydroxybiphenyl dioxygenase"/>
    <property type="match status" value="1"/>
</dbReference>
<organism evidence="2 3">
    <name type="scientific">Aurantiacibacter sediminis</name>
    <dbReference type="NCBI Taxonomy" id="2793064"/>
    <lineage>
        <taxon>Bacteria</taxon>
        <taxon>Pseudomonadati</taxon>
        <taxon>Pseudomonadota</taxon>
        <taxon>Alphaproteobacteria</taxon>
        <taxon>Sphingomonadales</taxon>
        <taxon>Erythrobacteraceae</taxon>
        <taxon>Aurantiacibacter</taxon>
    </lineage>
</organism>
<comment type="caution">
    <text evidence="2">The sequence shown here is derived from an EMBL/GenBank/DDBJ whole genome shotgun (WGS) entry which is preliminary data.</text>
</comment>
<dbReference type="InterPro" id="IPR004360">
    <property type="entry name" value="Glyas_Fos-R_dOase_dom"/>
</dbReference>